<dbReference type="GO" id="GO:0042167">
    <property type="term" value="P:heme catabolic process"/>
    <property type="evidence" value="ECO:0007669"/>
    <property type="project" value="Ensembl"/>
</dbReference>
<keyword evidence="4 11" id="KW-0808">Transferase</keyword>
<reference evidence="13" key="3">
    <citation type="submission" date="2025-09" db="UniProtKB">
        <authorList>
            <consortium name="Ensembl"/>
        </authorList>
    </citation>
    <scope>IDENTIFICATION</scope>
    <source>
        <strain evidence="13">Isolate ISIS603380</strain>
    </source>
</reference>
<dbReference type="GO" id="GO:0006954">
    <property type="term" value="P:inflammatory response"/>
    <property type="evidence" value="ECO:0007669"/>
    <property type="project" value="Ensembl"/>
</dbReference>
<dbReference type="InParanoid" id="G3UJ18"/>
<dbReference type="GO" id="GO:0005886">
    <property type="term" value="C:plasma membrane"/>
    <property type="evidence" value="ECO:0007669"/>
    <property type="project" value="Ensembl"/>
</dbReference>
<evidence type="ECO:0000256" key="5">
    <source>
        <dbReference type="ARBA" id="ARBA00022692"/>
    </source>
</evidence>
<dbReference type="Proteomes" id="UP000007646">
    <property type="component" value="Unassembled WGS sequence"/>
</dbReference>
<dbReference type="GO" id="GO:0005496">
    <property type="term" value="F:steroid binding"/>
    <property type="evidence" value="ECO:0007669"/>
    <property type="project" value="Ensembl"/>
</dbReference>
<evidence type="ECO:0000256" key="6">
    <source>
        <dbReference type="ARBA" id="ARBA00022729"/>
    </source>
</evidence>
<dbReference type="STRING" id="9785.ENSLAFP00000027826"/>
<dbReference type="GO" id="GO:0001889">
    <property type="term" value="P:liver development"/>
    <property type="evidence" value="ECO:0007669"/>
    <property type="project" value="Ensembl"/>
</dbReference>
<dbReference type="PROSITE" id="PS00375">
    <property type="entry name" value="UDPGT"/>
    <property type="match status" value="1"/>
</dbReference>
<dbReference type="InterPro" id="IPR002213">
    <property type="entry name" value="UDP_glucos_trans"/>
</dbReference>
<dbReference type="Pfam" id="PF00201">
    <property type="entry name" value="UDPGT"/>
    <property type="match status" value="1"/>
</dbReference>
<keyword evidence="7" id="KW-0256">Endoplasmic reticulum</keyword>
<dbReference type="GO" id="GO:0051291">
    <property type="term" value="P:protein heterooligomerization"/>
    <property type="evidence" value="ECO:0007669"/>
    <property type="project" value="Ensembl"/>
</dbReference>
<dbReference type="SUPFAM" id="SSF53756">
    <property type="entry name" value="UDP-Glycosyltransferase/glycogen phosphorylase"/>
    <property type="match status" value="1"/>
</dbReference>
<keyword evidence="5 12" id="KW-0812">Transmembrane</keyword>
<dbReference type="CDD" id="cd03784">
    <property type="entry name" value="GT1_Gtf-like"/>
    <property type="match status" value="1"/>
</dbReference>
<evidence type="ECO:0000256" key="2">
    <source>
        <dbReference type="ARBA" id="ARBA00009995"/>
    </source>
</evidence>
<dbReference type="GO" id="GO:0009636">
    <property type="term" value="P:response to toxic substance"/>
    <property type="evidence" value="ECO:0007669"/>
    <property type="project" value="Ensembl"/>
</dbReference>
<evidence type="ECO:0000313" key="13">
    <source>
        <dbReference type="Ensembl" id="ENSLAFP00000027826.1"/>
    </source>
</evidence>
<dbReference type="GO" id="GO:0006974">
    <property type="term" value="P:DNA damage response"/>
    <property type="evidence" value="ECO:0007669"/>
    <property type="project" value="Ensembl"/>
</dbReference>
<dbReference type="GO" id="GO:0001972">
    <property type="term" value="F:retinoic acid binding"/>
    <property type="evidence" value="ECO:0007669"/>
    <property type="project" value="Ensembl"/>
</dbReference>
<evidence type="ECO:0000256" key="9">
    <source>
        <dbReference type="ARBA" id="ARBA00023136"/>
    </source>
</evidence>
<dbReference type="GO" id="GO:0035733">
    <property type="term" value="P:hepatic stellate cell activation"/>
    <property type="evidence" value="ECO:0007669"/>
    <property type="project" value="Ensembl"/>
</dbReference>
<feature type="chain" id="PRO_5005131991" description="UDP-glucuronosyltransferase" evidence="12">
    <location>
        <begin position="26"/>
        <end position="533"/>
    </location>
</feature>
<dbReference type="GO" id="GO:0004857">
    <property type="term" value="F:enzyme inhibitor activity"/>
    <property type="evidence" value="ECO:0007669"/>
    <property type="project" value="Ensembl"/>
</dbReference>
<dbReference type="InterPro" id="IPR050271">
    <property type="entry name" value="UDP-glycosyltransferase"/>
</dbReference>
<evidence type="ECO:0000256" key="12">
    <source>
        <dbReference type="RuleBase" id="RU362059"/>
    </source>
</evidence>
<keyword evidence="8 12" id="KW-1133">Transmembrane helix</keyword>
<dbReference type="eggNOG" id="KOG1192">
    <property type="taxonomic scope" value="Eukaryota"/>
</dbReference>
<dbReference type="GO" id="GO:0005788">
    <property type="term" value="C:endoplasmic reticulum lumen"/>
    <property type="evidence" value="ECO:0007669"/>
    <property type="project" value="Ensembl"/>
</dbReference>
<keyword evidence="9 12" id="KW-0472">Membrane</keyword>
<dbReference type="GO" id="GO:0043476">
    <property type="term" value="P:pigment accumulation"/>
    <property type="evidence" value="ECO:0007669"/>
    <property type="project" value="Ensembl"/>
</dbReference>
<dbReference type="GO" id="GO:0048565">
    <property type="term" value="P:digestive tract development"/>
    <property type="evidence" value="ECO:0007669"/>
    <property type="project" value="Ensembl"/>
</dbReference>
<dbReference type="GO" id="GO:0046685">
    <property type="term" value="P:response to arsenic-containing substance"/>
    <property type="evidence" value="ECO:0007669"/>
    <property type="project" value="Ensembl"/>
</dbReference>
<feature type="signal peptide" evidence="12">
    <location>
        <begin position="1"/>
        <end position="25"/>
    </location>
</feature>
<keyword evidence="14" id="KW-1185">Reference proteome</keyword>
<evidence type="ECO:0000256" key="10">
    <source>
        <dbReference type="ARBA" id="ARBA00023180"/>
    </source>
</evidence>
<name>G3UJ18_LOXAF</name>
<dbReference type="GeneTree" id="ENSGT00940000159677"/>
<dbReference type="PANTHER" id="PTHR48043">
    <property type="entry name" value="EG:EG0003.4 PROTEIN-RELATED"/>
    <property type="match status" value="1"/>
</dbReference>
<dbReference type="HOGENOM" id="CLU_012949_3_1_1"/>
<reference evidence="13" key="2">
    <citation type="submission" date="2025-08" db="UniProtKB">
        <authorList>
            <consortium name="Ensembl"/>
        </authorList>
    </citation>
    <scope>IDENTIFICATION</scope>
    <source>
        <strain evidence="13">Isolate ISIS603380</strain>
    </source>
</reference>
<evidence type="ECO:0000256" key="3">
    <source>
        <dbReference type="ARBA" id="ARBA00022676"/>
    </source>
</evidence>
<evidence type="ECO:0000256" key="4">
    <source>
        <dbReference type="ARBA" id="ARBA00022679"/>
    </source>
</evidence>
<dbReference type="FunCoup" id="G3UJ18">
    <property type="interactions" value="15"/>
</dbReference>
<dbReference type="GO" id="GO:0051260">
    <property type="term" value="P:protein homooligomerization"/>
    <property type="evidence" value="ECO:0007669"/>
    <property type="project" value="Ensembl"/>
</dbReference>
<sequence>MAVESHGLLPLVLNLLLCVLGPSESQGGKLLVVPMDGSHWLSMVSVIQQLHQRGHEIVVVAPTSSVRIKEGAFYTFKNFPVPFQKEDLEAIFVSFGHNVFEDEPFLQRVVKMYKAVQKDSAILLSACSHLLHNKELMASLVAGSFEAVLTDPFLPCGSIVAQYLSLPAVYFLNGLPCGLDFDGTQCPSPPSYVPRSLSVNPDHMTFLQRVKNMLITFIQPFLCSAVYSPFASLASEVLQRDVTVQDLMGFGSVWLLRSDFVMNYPRPTMPNIIFIGGINCVTQKPLSQEFEAYVNASGEHGIVVFSLGSMVSEIPEKKAMEIADALGKIPQTVLWRYTGSPPSNLAKNTILVKWLPQNDLLGHPNARAFITHAGSHGIYEGICNGVPMVMMPLFGDQMDNAKRMESRGAGITLNVLEMTSDDLAHALKTVINDKSYKENIMRLSSLHKDRPMEPLDLAVFWVEFVMRHKGAPHLRPAAHDLTWYQYHSLDVIGFLLAVVLASTFIVFKCCVFGFRKCFGKKGRIKKPHKSKAH</sequence>
<dbReference type="InterPro" id="IPR035595">
    <property type="entry name" value="UDP_glycos_trans_CS"/>
</dbReference>
<gene>
    <name evidence="13" type="primary">UGT1A1</name>
</gene>
<dbReference type="FunFam" id="3.40.50.2000:FF:000066">
    <property type="entry name" value="UDP-glucuronosyltransferase 1-1"/>
    <property type="match status" value="1"/>
</dbReference>
<dbReference type="GO" id="GO:0007249">
    <property type="term" value="P:canonical NF-kappaB signal transduction"/>
    <property type="evidence" value="ECO:0007669"/>
    <property type="project" value="Ensembl"/>
</dbReference>
<reference evidence="13 14" key="1">
    <citation type="submission" date="2009-06" db="EMBL/GenBank/DDBJ databases">
        <title>The Genome Sequence of Loxodonta africana (African elephant).</title>
        <authorList>
            <person name="Di Palma F."/>
            <person name="Heiman D."/>
            <person name="Young S."/>
            <person name="Johnson J."/>
            <person name="Lander E.S."/>
            <person name="Lindblad-Toh K."/>
        </authorList>
    </citation>
    <scope>NUCLEOTIDE SEQUENCE [LARGE SCALE GENOMIC DNA]</scope>
    <source>
        <strain evidence="13 14">Isolate ISIS603380</strain>
    </source>
</reference>
<dbReference type="PANTHER" id="PTHR48043:SF161">
    <property type="entry name" value="UDP GLUCURONOSYLTRANSFERASE FAMILY 1 MEMBER A1"/>
    <property type="match status" value="1"/>
</dbReference>
<dbReference type="FunFam" id="3.40.50.2000:FF:000001">
    <property type="entry name" value="UDP-glucuronosyltransferase"/>
    <property type="match status" value="1"/>
</dbReference>
<evidence type="ECO:0000313" key="14">
    <source>
        <dbReference type="Proteomes" id="UP000007646"/>
    </source>
</evidence>
<dbReference type="EC" id="2.4.1.17" evidence="12"/>
<dbReference type="OMA" id="SFRTEIY"/>
<dbReference type="GO" id="GO:0019899">
    <property type="term" value="F:enzyme binding"/>
    <property type="evidence" value="ECO:0007669"/>
    <property type="project" value="Ensembl"/>
</dbReference>
<comment type="subcellular location">
    <subcellularLocation>
        <location evidence="1">Endoplasmic reticulum membrane</location>
        <topology evidence="1">Single-pass membrane protein</topology>
    </subcellularLocation>
    <subcellularLocation>
        <location evidence="12">Membrane</location>
        <topology evidence="12">Single-pass membrane protein</topology>
    </subcellularLocation>
</comment>
<organism evidence="13 14">
    <name type="scientific">Loxodonta africana</name>
    <name type="common">African elephant</name>
    <dbReference type="NCBI Taxonomy" id="9785"/>
    <lineage>
        <taxon>Eukaryota</taxon>
        <taxon>Metazoa</taxon>
        <taxon>Chordata</taxon>
        <taxon>Craniata</taxon>
        <taxon>Vertebrata</taxon>
        <taxon>Euteleostomi</taxon>
        <taxon>Mammalia</taxon>
        <taxon>Eutheria</taxon>
        <taxon>Afrotheria</taxon>
        <taxon>Proboscidea</taxon>
        <taxon>Elephantidae</taxon>
        <taxon>Loxodonta</taxon>
    </lineage>
</organism>
<keyword evidence="3 11" id="KW-0328">Glycosyltransferase</keyword>
<keyword evidence="10" id="KW-0325">Glycoprotein</keyword>
<dbReference type="GO" id="GO:0097709">
    <property type="term" value="P:connective tissue replacement"/>
    <property type="evidence" value="ECO:0007669"/>
    <property type="project" value="Ensembl"/>
</dbReference>
<dbReference type="GO" id="GO:0008210">
    <property type="term" value="P:estrogen metabolic process"/>
    <property type="evidence" value="ECO:0007669"/>
    <property type="project" value="Ensembl"/>
</dbReference>
<dbReference type="GO" id="GO:0015020">
    <property type="term" value="F:glucuronosyltransferase activity"/>
    <property type="evidence" value="ECO:0007669"/>
    <property type="project" value="UniProtKB-EC"/>
</dbReference>
<dbReference type="AlphaFoldDB" id="G3UJ18"/>
<proteinExistence type="inferred from homology"/>
<keyword evidence="6 12" id="KW-0732">Signal</keyword>
<dbReference type="Gene3D" id="3.40.50.2000">
    <property type="entry name" value="Glycogen Phosphorylase B"/>
    <property type="match status" value="2"/>
</dbReference>
<dbReference type="GO" id="GO:0006805">
    <property type="term" value="P:xenobiotic metabolic process"/>
    <property type="evidence" value="ECO:0007669"/>
    <property type="project" value="Ensembl"/>
</dbReference>
<comment type="similarity">
    <text evidence="2 11">Belongs to the UDP-glycosyltransferase family.</text>
</comment>
<evidence type="ECO:0000256" key="8">
    <source>
        <dbReference type="ARBA" id="ARBA00022989"/>
    </source>
</evidence>
<dbReference type="Ensembl" id="ENSLAFT00000029044.1">
    <property type="protein sequence ID" value="ENSLAFP00000027826.1"/>
    <property type="gene ID" value="ENSLAFG00000031174.1"/>
</dbReference>
<dbReference type="GO" id="GO:0034663">
    <property type="term" value="C:endoplasmic reticulum chaperone complex"/>
    <property type="evidence" value="ECO:0007669"/>
    <property type="project" value="Ensembl"/>
</dbReference>
<feature type="transmembrane region" description="Helical" evidence="12">
    <location>
        <begin position="491"/>
        <end position="514"/>
    </location>
</feature>
<evidence type="ECO:0000256" key="11">
    <source>
        <dbReference type="RuleBase" id="RU003718"/>
    </source>
</evidence>
<comment type="catalytic activity">
    <reaction evidence="12">
        <text>glucuronate acceptor + UDP-alpha-D-glucuronate = acceptor beta-D-glucuronoside + UDP + H(+)</text>
        <dbReference type="Rhea" id="RHEA:21032"/>
        <dbReference type="ChEBI" id="CHEBI:15378"/>
        <dbReference type="ChEBI" id="CHEBI:58052"/>
        <dbReference type="ChEBI" id="CHEBI:58223"/>
        <dbReference type="ChEBI" id="CHEBI:132367"/>
        <dbReference type="ChEBI" id="CHEBI:132368"/>
        <dbReference type="EC" id="2.4.1.17"/>
    </reaction>
</comment>
<dbReference type="GO" id="GO:0005789">
    <property type="term" value="C:endoplasmic reticulum membrane"/>
    <property type="evidence" value="ECO:0007669"/>
    <property type="project" value="UniProtKB-SubCell"/>
</dbReference>
<evidence type="ECO:0000256" key="7">
    <source>
        <dbReference type="ARBA" id="ARBA00022824"/>
    </source>
</evidence>
<dbReference type="GO" id="GO:0051552">
    <property type="term" value="P:flavone metabolic process"/>
    <property type="evidence" value="ECO:0007669"/>
    <property type="project" value="Ensembl"/>
</dbReference>
<dbReference type="GO" id="GO:0006789">
    <property type="term" value="P:bilirubin conjugation"/>
    <property type="evidence" value="ECO:0007669"/>
    <property type="project" value="Ensembl"/>
</dbReference>
<protein>
    <recommendedName>
        <fullName evidence="12">UDP-glucuronosyltransferase</fullName>
        <ecNumber evidence="12">2.4.1.17</ecNumber>
    </recommendedName>
</protein>
<evidence type="ECO:0000256" key="1">
    <source>
        <dbReference type="ARBA" id="ARBA00004389"/>
    </source>
</evidence>
<accession>G3UJ18</accession>
<dbReference type="GO" id="GO:0042803">
    <property type="term" value="F:protein homodimerization activity"/>
    <property type="evidence" value="ECO:0007669"/>
    <property type="project" value="Ensembl"/>
</dbReference>
<dbReference type="GO" id="GO:0010467">
    <property type="term" value="P:gene expression"/>
    <property type="evidence" value="ECO:0007669"/>
    <property type="project" value="Ensembl"/>
</dbReference>